<feature type="domain" description="Carbamoyltransferase C-terminal" evidence="3">
    <location>
        <begin position="376"/>
        <end position="543"/>
    </location>
</feature>
<dbReference type="AlphaFoldDB" id="A0A124ECV4"/>
<dbReference type="InterPro" id="IPR051338">
    <property type="entry name" value="NodU/CmcH_Carbamoyltrnsfr"/>
</dbReference>
<keyword evidence="4" id="KW-0808">Transferase</keyword>
<feature type="domain" description="Carbamoyltransferase" evidence="2">
    <location>
        <begin position="251"/>
        <end position="326"/>
    </location>
</feature>
<evidence type="ECO:0000313" key="5">
    <source>
        <dbReference type="Proteomes" id="UP000054011"/>
    </source>
</evidence>
<dbReference type="PANTHER" id="PTHR34847">
    <property type="entry name" value="NODULATION PROTEIN U"/>
    <property type="match status" value="1"/>
</dbReference>
<feature type="domain" description="Carbamoyltransferase" evidence="2">
    <location>
        <begin position="2"/>
        <end position="71"/>
    </location>
</feature>
<evidence type="ECO:0000313" key="4">
    <source>
        <dbReference type="EMBL" id="KUH38856.1"/>
    </source>
</evidence>
<dbReference type="InterPro" id="IPR017945">
    <property type="entry name" value="DHBP_synth_RibB-like_a/b_dom"/>
</dbReference>
<dbReference type="PANTHER" id="PTHR34847:SF1">
    <property type="entry name" value="NODULATION PROTEIN U"/>
    <property type="match status" value="1"/>
</dbReference>
<evidence type="ECO:0000256" key="1">
    <source>
        <dbReference type="ARBA" id="ARBA00006129"/>
    </source>
</evidence>
<protein>
    <submittedName>
        <fullName evidence="4">Carbamoyltransferase</fullName>
    </submittedName>
</protein>
<comment type="caution">
    <text evidence="4">The sequence shown here is derived from an EMBL/GenBank/DDBJ whole genome shotgun (WGS) entry which is preliminary data.</text>
</comment>
<name>A0A124ECV4_9ACTN</name>
<dbReference type="InterPro" id="IPR043129">
    <property type="entry name" value="ATPase_NBD"/>
</dbReference>
<dbReference type="InterPro" id="IPR038152">
    <property type="entry name" value="Carbam_trans_C_sf"/>
</dbReference>
<evidence type="ECO:0000259" key="3">
    <source>
        <dbReference type="Pfam" id="PF16861"/>
    </source>
</evidence>
<dbReference type="GO" id="GO:0016740">
    <property type="term" value="F:transferase activity"/>
    <property type="evidence" value="ECO:0007669"/>
    <property type="project" value="UniProtKB-KW"/>
</dbReference>
<proteinExistence type="inferred from homology"/>
<dbReference type="Pfam" id="PF02543">
    <property type="entry name" value="Carbam_trans_N"/>
    <property type="match status" value="3"/>
</dbReference>
<dbReference type="Gene3D" id="3.90.870.20">
    <property type="entry name" value="Carbamoyltransferase, C-terminal domain"/>
    <property type="match status" value="1"/>
</dbReference>
<feature type="domain" description="Carbamoyltransferase" evidence="2">
    <location>
        <begin position="117"/>
        <end position="212"/>
    </location>
</feature>
<dbReference type="SUPFAM" id="SSF53067">
    <property type="entry name" value="Actin-like ATPase domain"/>
    <property type="match status" value="1"/>
</dbReference>
<evidence type="ECO:0000259" key="2">
    <source>
        <dbReference type="Pfam" id="PF02543"/>
    </source>
</evidence>
<dbReference type="OrthoDB" id="9780777at2"/>
<dbReference type="InterPro" id="IPR031730">
    <property type="entry name" value="Carbam_trans_C"/>
</dbReference>
<dbReference type="SUPFAM" id="SSF55821">
    <property type="entry name" value="YrdC/RibB"/>
    <property type="match status" value="1"/>
</dbReference>
<comment type="similarity">
    <text evidence="1">Belongs to the NodU/CmcH family.</text>
</comment>
<dbReference type="EMBL" id="LNSV01000020">
    <property type="protein sequence ID" value="KUH38856.1"/>
    <property type="molecule type" value="Genomic_DNA"/>
</dbReference>
<dbReference type="CDD" id="cd24098">
    <property type="entry name" value="ASKHA_NBD_TobZ_N"/>
    <property type="match status" value="1"/>
</dbReference>
<dbReference type="Proteomes" id="UP000054011">
    <property type="component" value="Unassembled WGS sequence"/>
</dbReference>
<sequence length="562" mass="60823">MRILGINALFHDPAAALVVDGRVVAAAEEERFSRRKHGKRPLPFSAWELPEKAAAWCLERAGLRPQDLDAVAYSFDPALARPADEMGLDDPWDHLRLTYAREAPGFLRTALPGLDPEAVRFVPHHMAHAASSAFAADGAGADMSSVLVLDGRGERASHLAARRVHHRLEPLAAQDLPHSLGLVYEELTEHLGFLRSSDEFKVMALASYGRPRLREELRRYVYPTGDGGFHAAGVPWRELCPPRGAEEAWTQGHADLAASAQAVLEETLLDLVRWLHGQTHDSLLTLAGGVALNCVANARVAREGPFSHVWVQPAAGDAGTALGGAMLLAAGGGDEVLPMAGADLGRDWSDAELGAWLKTAAVPFERPPDIAATVAGALADNAIVAWFQGRSEYGPRALGHRSLLAHPGHAGNLERLNDVKGREQFRPVAPMVLADRAPEIFDGQLPSPYMLFVHEVAPEWRERIPAVVHVDGTARVQTVDRTAEPLVARMLEEFERLSGLPVVVNTSLNTAGRPMVDDPRDALECFGSTPVDLLAIGPYAVRRGAFFTSDSQDSQSVRRAAR</sequence>
<dbReference type="RefSeq" id="WP_058941915.1">
    <property type="nucleotide sequence ID" value="NZ_LNSV01000020.1"/>
</dbReference>
<dbReference type="Gene3D" id="3.30.420.40">
    <property type="match status" value="2"/>
</dbReference>
<keyword evidence="5" id="KW-1185">Reference proteome</keyword>
<dbReference type="STRING" id="936756.ATE80_10560"/>
<gene>
    <name evidence="4" type="ORF">ATE80_10560</name>
</gene>
<dbReference type="InterPro" id="IPR003696">
    <property type="entry name" value="Carbtransf_dom"/>
</dbReference>
<organism evidence="4 5">
    <name type="scientific">Streptomyces kanasensis</name>
    <dbReference type="NCBI Taxonomy" id="936756"/>
    <lineage>
        <taxon>Bacteria</taxon>
        <taxon>Bacillati</taxon>
        <taxon>Actinomycetota</taxon>
        <taxon>Actinomycetes</taxon>
        <taxon>Kitasatosporales</taxon>
        <taxon>Streptomycetaceae</taxon>
        <taxon>Streptomyces</taxon>
    </lineage>
</organism>
<dbReference type="Pfam" id="PF16861">
    <property type="entry name" value="Carbam_trans_C"/>
    <property type="match status" value="1"/>
</dbReference>
<reference evidence="4 5" key="1">
    <citation type="submission" date="2015-11" db="EMBL/GenBank/DDBJ databases">
        <title>Genome-wide analysis reveals the secondary metabolome in Streptomyces kanasensis ZX01.</title>
        <authorList>
            <person name="Zhang G."/>
            <person name="Han L."/>
            <person name="Feng J."/>
            <person name="Zhang X."/>
        </authorList>
    </citation>
    <scope>NUCLEOTIDE SEQUENCE [LARGE SCALE GENOMIC DNA]</scope>
    <source>
        <strain evidence="4 5">ZX01</strain>
    </source>
</reference>
<accession>A0A124ECV4</accession>